<dbReference type="PROSITE" id="PS51186">
    <property type="entry name" value="GNAT"/>
    <property type="match status" value="1"/>
</dbReference>
<dbReference type="GO" id="GO:0016747">
    <property type="term" value="F:acyltransferase activity, transferring groups other than amino-acyl groups"/>
    <property type="evidence" value="ECO:0007669"/>
    <property type="project" value="InterPro"/>
</dbReference>
<dbReference type="Proteomes" id="UP000193827">
    <property type="component" value="Unassembled WGS sequence"/>
</dbReference>
<evidence type="ECO:0000259" key="3">
    <source>
        <dbReference type="PROSITE" id="PS51186"/>
    </source>
</evidence>
<evidence type="ECO:0000256" key="1">
    <source>
        <dbReference type="ARBA" id="ARBA00022679"/>
    </source>
</evidence>
<keyword evidence="2 4" id="KW-0012">Acyltransferase</keyword>
<dbReference type="PANTHER" id="PTHR43072:SF23">
    <property type="entry name" value="UPF0039 PROTEIN C11D3.02C"/>
    <property type="match status" value="1"/>
</dbReference>
<proteinExistence type="predicted"/>
<keyword evidence="1 4" id="KW-0808">Transferase</keyword>
<reference evidence="4 5" key="1">
    <citation type="submission" date="2017-03" db="EMBL/GenBank/DDBJ databases">
        <authorList>
            <person name="Afonso C.L."/>
            <person name="Miller P.J."/>
            <person name="Scott M.A."/>
            <person name="Spackman E."/>
            <person name="Goraichik I."/>
            <person name="Dimitrov K.M."/>
            <person name="Suarez D.L."/>
            <person name="Swayne D.E."/>
        </authorList>
    </citation>
    <scope>NUCLEOTIDE SEQUENCE [LARGE SCALE GENOMIC DNA]</scope>
    <source>
        <strain evidence="4 5">CECT 8287</strain>
    </source>
</reference>
<accession>A0A1Y5TIE9</accession>
<evidence type="ECO:0000256" key="2">
    <source>
        <dbReference type="ARBA" id="ARBA00023315"/>
    </source>
</evidence>
<dbReference type="InterPro" id="IPR016181">
    <property type="entry name" value="Acyl_CoA_acyltransferase"/>
</dbReference>
<dbReference type="Pfam" id="PF00583">
    <property type="entry name" value="Acetyltransf_1"/>
    <property type="match status" value="1"/>
</dbReference>
<keyword evidence="5" id="KW-1185">Reference proteome</keyword>
<name>A0A1Y5TIE9_9RHOB</name>
<dbReference type="RefSeq" id="WP_085893743.1">
    <property type="nucleotide sequence ID" value="NZ_FWFL01000011.1"/>
</dbReference>
<dbReference type="PANTHER" id="PTHR43072">
    <property type="entry name" value="N-ACETYLTRANSFERASE"/>
    <property type="match status" value="1"/>
</dbReference>
<evidence type="ECO:0000313" key="4">
    <source>
        <dbReference type="EMBL" id="SLN64425.1"/>
    </source>
</evidence>
<protein>
    <submittedName>
        <fullName evidence="4">N-acyltransferase YncA</fullName>
        <ecNumber evidence="4">2.3.1.-</ecNumber>
    </submittedName>
</protein>
<dbReference type="SUPFAM" id="SSF55729">
    <property type="entry name" value="Acyl-CoA N-acyltransferases (Nat)"/>
    <property type="match status" value="1"/>
</dbReference>
<dbReference type="CDD" id="cd04301">
    <property type="entry name" value="NAT_SF"/>
    <property type="match status" value="1"/>
</dbReference>
<dbReference type="EMBL" id="FWFL01000011">
    <property type="protein sequence ID" value="SLN64425.1"/>
    <property type="molecule type" value="Genomic_DNA"/>
</dbReference>
<evidence type="ECO:0000313" key="5">
    <source>
        <dbReference type="Proteomes" id="UP000193827"/>
    </source>
</evidence>
<dbReference type="AlphaFoldDB" id="A0A1Y5TIE9"/>
<dbReference type="OrthoDB" id="5459937at2"/>
<dbReference type="InterPro" id="IPR000182">
    <property type="entry name" value="GNAT_dom"/>
</dbReference>
<dbReference type="EC" id="2.3.1.-" evidence="4"/>
<feature type="domain" description="N-acetyltransferase" evidence="3">
    <location>
        <begin position="1"/>
        <end position="155"/>
    </location>
</feature>
<gene>
    <name evidence="4" type="primary">yncA</name>
    <name evidence="4" type="ORF">PEL8287_03547</name>
</gene>
<dbReference type="Gene3D" id="3.40.630.30">
    <property type="match status" value="1"/>
</dbReference>
<organism evidence="4 5">
    <name type="scientific">Roseovarius litorisediminis</name>
    <dbReference type="NCBI Taxonomy" id="1312363"/>
    <lineage>
        <taxon>Bacteria</taxon>
        <taxon>Pseudomonadati</taxon>
        <taxon>Pseudomonadota</taxon>
        <taxon>Alphaproteobacteria</taxon>
        <taxon>Rhodobacterales</taxon>
        <taxon>Roseobacteraceae</taxon>
        <taxon>Roseovarius</taxon>
    </lineage>
</organism>
<sequence length="159" mass="17301">MIIRTARVDDAECIAGFWNPLIRDTSVTFSTIEKTPEGLRADIKARGDAFLVAEDSGQVVGLATYGPFRGGPGYRHTVEHTVILAPCARGQGTGRALMARLEDQARHAGLHVMVAGVSSENPGAVAFHERIGYQKVGLMPETGRKFGRWMDLILLQKLL</sequence>